<dbReference type="Proteomes" id="UP000002754">
    <property type="component" value="Unassembled WGS sequence"/>
</dbReference>
<dbReference type="NCBIfam" id="TIGR01484">
    <property type="entry name" value="HAD-SF-IIB"/>
    <property type="match status" value="1"/>
</dbReference>
<accession>A0A094WFD1</accession>
<evidence type="ECO:0000313" key="2">
    <source>
        <dbReference type="Proteomes" id="UP000002754"/>
    </source>
</evidence>
<dbReference type="InterPro" id="IPR000150">
    <property type="entry name" value="Cof"/>
</dbReference>
<proteinExistence type="predicted"/>
<dbReference type="Gene3D" id="3.40.50.1000">
    <property type="entry name" value="HAD superfamily/HAD-like"/>
    <property type="match status" value="1"/>
</dbReference>
<protein>
    <recommendedName>
        <fullName evidence="3">Hydrolase</fullName>
    </recommendedName>
</protein>
<dbReference type="Gene3D" id="3.30.1240.10">
    <property type="match status" value="1"/>
</dbReference>
<gene>
    <name evidence="1" type="ORF">BALCAV_0215870</name>
</gene>
<dbReference type="SFLD" id="SFLDG01140">
    <property type="entry name" value="C2.B:_Phosphomannomutase_and_P"/>
    <property type="match status" value="1"/>
</dbReference>
<dbReference type="GO" id="GO:0005829">
    <property type="term" value="C:cytosol"/>
    <property type="evidence" value="ECO:0007669"/>
    <property type="project" value="TreeGrafter"/>
</dbReference>
<dbReference type="PROSITE" id="PS01228">
    <property type="entry name" value="COF_1"/>
    <property type="match status" value="1"/>
</dbReference>
<dbReference type="PANTHER" id="PTHR10000">
    <property type="entry name" value="PHOSPHOSERINE PHOSPHATASE"/>
    <property type="match status" value="1"/>
</dbReference>
<comment type="caution">
    <text evidence="1">The sequence shown here is derived from an EMBL/GenBank/DDBJ whole genome shotgun (WGS) entry which is preliminary data.</text>
</comment>
<dbReference type="eggNOG" id="COG0561">
    <property type="taxonomic scope" value="Bacteria"/>
</dbReference>
<dbReference type="GO" id="GO:0016791">
    <property type="term" value="F:phosphatase activity"/>
    <property type="evidence" value="ECO:0007669"/>
    <property type="project" value="TreeGrafter"/>
</dbReference>
<keyword evidence="2" id="KW-1185">Reference proteome</keyword>
<dbReference type="InterPro" id="IPR006379">
    <property type="entry name" value="HAD-SF_hydro_IIB"/>
</dbReference>
<dbReference type="EMBL" id="ALPT02000059">
    <property type="protein sequence ID" value="KGA96474.1"/>
    <property type="molecule type" value="Genomic_DNA"/>
</dbReference>
<dbReference type="InterPro" id="IPR036412">
    <property type="entry name" value="HAD-like_sf"/>
</dbReference>
<dbReference type="PANTHER" id="PTHR10000:SF25">
    <property type="entry name" value="PHOSPHATASE YKRA-RELATED"/>
    <property type="match status" value="1"/>
</dbReference>
<name>A0A094WFD1_ALKAL</name>
<dbReference type="Pfam" id="PF08282">
    <property type="entry name" value="Hydrolase_3"/>
    <property type="match status" value="1"/>
</dbReference>
<dbReference type="NCBIfam" id="TIGR00099">
    <property type="entry name" value="Cof-subfamily"/>
    <property type="match status" value="1"/>
</dbReference>
<reference evidence="1 2" key="1">
    <citation type="journal article" date="2014" name="Genome Announc.">
        <title>Draft Genome Sequence of Bacillus alcalophilus AV1934, a Classic Alkaliphile Isolated from Human Feces in 1934.</title>
        <authorList>
            <person name="Attie O."/>
            <person name="Jayaprakash A."/>
            <person name="Shah H."/>
            <person name="Paulsen I.T."/>
            <person name="Morino M."/>
            <person name="Takahashi Y."/>
            <person name="Narumi I."/>
            <person name="Sachidanandam R."/>
            <person name="Satoh K."/>
            <person name="Ito M."/>
            <person name="Krulwich T.A."/>
        </authorList>
    </citation>
    <scope>NUCLEOTIDE SEQUENCE [LARGE SCALE GENOMIC DNA]</scope>
    <source>
        <strain evidence="1 2">AV1934</strain>
    </source>
</reference>
<evidence type="ECO:0000313" key="1">
    <source>
        <dbReference type="EMBL" id="KGA96474.1"/>
    </source>
</evidence>
<evidence type="ECO:0008006" key="3">
    <source>
        <dbReference type="Google" id="ProtNLM"/>
    </source>
</evidence>
<dbReference type="InterPro" id="IPR023214">
    <property type="entry name" value="HAD_sf"/>
</dbReference>
<dbReference type="STRING" id="1218173.BALCAV_0215870"/>
<organism evidence="1 2">
    <name type="scientific">Alkalihalobacillus alcalophilus ATCC 27647 = CGMCC 1.3604</name>
    <dbReference type="NCBI Taxonomy" id="1218173"/>
    <lineage>
        <taxon>Bacteria</taxon>
        <taxon>Bacillati</taxon>
        <taxon>Bacillota</taxon>
        <taxon>Bacilli</taxon>
        <taxon>Bacillales</taxon>
        <taxon>Bacillaceae</taxon>
        <taxon>Alkalihalobacillus</taxon>
    </lineage>
</organism>
<dbReference type="GO" id="GO:0000287">
    <property type="term" value="F:magnesium ion binding"/>
    <property type="evidence" value="ECO:0007669"/>
    <property type="project" value="TreeGrafter"/>
</dbReference>
<dbReference type="SUPFAM" id="SSF56784">
    <property type="entry name" value="HAD-like"/>
    <property type="match status" value="1"/>
</dbReference>
<dbReference type="AlphaFoldDB" id="A0A094WFD1"/>
<sequence>MEKKVIFLDVDGTILMEDGTVPESTVTACQQARKNGHLVFLCTGRSKVALYPNIIEIGFDGIIGGAGVFAEINGESLFQKTLTVAQVKELVDVFNKKGIEFMIETNERMYGNPSLKEHYLKIIEEDLKNGEFSDITQHPLQHLIEITSFDEESLYRDDINKICFMEHKEIPYQYIADTFGDKLTVVPTSFAKFGAEGGEISGLGIHKAAGIQAVLEHLGLSKEQTIAIGDGINDLEMLQFCQIGIAMGNAKEELKDVADEVTSRIEDDGVYQSFKKHGLI</sequence>
<dbReference type="SFLD" id="SFLDS00003">
    <property type="entry name" value="Haloacid_Dehalogenase"/>
    <property type="match status" value="1"/>
</dbReference>